<comment type="caution">
    <text evidence="3">The sequence shown here is derived from an EMBL/GenBank/DDBJ whole genome shotgun (WGS) entry which is preliminary data.</text>
</comment>
<dbReference type="GO" id="GO:0003677">
    <property type="term" value="F:DNA binding"/>
    <property type="evidence" value="ECO:0007669"/>
    <property type="project" value="InterPro"/>
</dbReference>
<feature type="region of interest" description="Disordered" evidence="1">
    <location>
        <begin position="1"/>
        <end position="27"/>
    </location>
</feature>
<organism evidence="3 4">
    <name type="scientific">[Phormidium ambiguum] IAM M-71</name>
    <dbReference type="NCBI Taxonomy" id="454136"/>
    <lineage>
        <taxon>Bacteria</taxon>
        <taxon>Bacillati</taxon>
        <taxon>Cyanobacteriota</taxon>
        <taxon>Cyanophyceae</taxon>
        <taxon>Oscillatoriophycideae</taxon>
        <taxon>Aerosakkonematales</taxon>
        <taxon>Aerosakkonemataceae</taxon>
        <taxon>Floridanema</taxon>
    </lineage>
</organism>
<evidence type="ECO:0000256" key="1">
    <source>
        <dbReference type="SAM" id="MobiDB-lite"/>
    </source>
</evidence>
<protein>
    <recommendedName>
        <fullName evidence="2">Restriction endonuclease type IV Mrr domain-containing protein</fullName>
    </recommendedName>
</protein>
<evidence type="ECO:0000313" key="4">
    <source>
        <dbReference type="Proteomes" id="UP000185860"/>
    </source>
</evidence>
<dbReference type="GO" id="GO:0009307">
    <property type="term" value="P:DNA restriction-modification system"/>
    <property type="evidence" value="ECO:0007669"/>
    <property type="project" value="InterPro"/>
</dbReference>
<feature type="compositionally biased region" description="Basic residues" evidence="1">
    <location>
        <begin position="1"/>
        <end position="11"/>
    </location>
</feature>
<dbReference type="InterPro" id="IPR007560">
    <property type="entry name" value="Restrct_endonuc_IV_Mrr"/>
</dbReference>
<name>A0A1U7I3C4_9CYAN</name>
<feature type="domain" description="Restriction endonuclease type IV Mrr" evidence="2">
    <location>
        <begin position="68"/>
        <end position="160"/>
    </location>
</feature>
<dbReference type="EMBL" id="MRCE01000062">
    <property type="protein sequence ID" value="OKH30613.1"/>
    <property type="molecule type" value="Genomic_DNA"/>
</dbReference>
<dbReference type="SUPFAM" id="SSF52980">
    <property type="entry name" value="Restriction endonuclease-like"/>
    <property type="match status" value="1"/>
</dbReference>
<evidence type="ECO:0000259" key="2">
    <source>
        <dbReference type="Pfam" id="PF04471"/>
    </source>
</evidence>
<dbReference type="Proteomes" id="UP000185860">
    <property type="component" value="Unassembled WGS sequence"/>
</dbReference>
<dbReference type="SUPFAM" id="SSF52540">
    <property type="entry name" value="P-loop containing nucleoside triphosphate hydrolases"/>
    <property type="match status" value="1"/>
</dbReference>
<dbReference type="OrthoDB" id="123556at2"/>
<feature type="compositionally biased region" description="Basic and acidic residues" evidence="1">
    <location>
        <begin position="15"/>
        <end position="24"/>
    </location>
</feature>
<dbReference type="InterPro" id="IPR027417">
    <property type="entry name" value="P-loop_NTPase"/>
</dbReference>
<dbReference type="STRING" id="454136.NIES2119_30695"/>
<gene>
    <name evidence="3" type="ORF">NIES2119_30695</name>
</gene>
<dbReference type="GO" id="GO:0004519">
    <property type="term" value="F:endonuclease activity"/>
    <property type="evidence" value="ECO:0007669"/>
    <property type="project" value="InterPro"/>
</dbReference>
<dbReference type="RefSeq" id="WP_073597285.1">
    <property type="nucleotide sequence ID" value="NZ_MRCE01000062.1"/>
</dbReference>
<reference evidence="3 4" key="1">
    <citation type="submission" date="2016-11" db="EMBL/GenBank/DDBJ databases">
        <title>Draft Genome Sequences of Nine Cyanobacterial Strains from Diverse Habitats.</title>
        <authorList>
            <person name="Zhu T."/>
            <person name="Hou S."/>
            <person name="Lu X."/>
            <person name="Hess W.R."/>
        </authorList>
    </citation>
    <scope>NUCLEOTIDE SEQUENCE [LARGE SCALE GENOMIC DNA]</scope>
    <source>
        <strain evidence="3 4">IAM M-71</strain>
    </source>
</reference>
<dbReference type="InterPro" id="IPR011335">
    <property type="entry name" value="Restrct_endonuc-II-like"/>
</dbReference>
<dbReference type="InterPro" id="IPR016024">
    <property type="entry name" value="ARM-type_fold"/>
</dbReference>
<accession>A0A1U7I3C4</accession>
<evidence type="ECO:0000313" key="3">
    <source>
        <dbReference type="EMBL" id="OKH30613.1"/>
    </source>
</evidence>
<dbReference type="SUPFAM" id="SSF48371">
    <property type="entry name" value="ARM repeat"/>
    <property type="match status" value="1"/>
</dbReference>
<dbReference type="Pfam" id="PF04471">
    <property type="entry name" value="Mrr_cat"/>
    <property type="match status" value="1"/>
</dbReference>
<proteinExistence type="predicted"/>
<sequence length="1366" mass="157402">MPRGGKRKGTGRPKSSGESREPTKTVRVPLSFAEKIPKLLKQHQEENSVGDLKLPAKAHEECLPLEGLAWDAFEAFCLDLIARLIKPQKIYHYGTQGDNQHGIDIVADLNNGEKWAFQCKQWQRFNRSDATKVIEKAKEFEADRYILLLSRVASVEVRDVITSHPTWEVWDVRDISQKVRDLASSSLECARRLVRDHFHPEWQNAFLGISKLNPFVASEDFFHSWLNANKLFNHTWKLEGREDALKSLHEFVVSSDEQIAILPGRGGIGKTKLLYEFAETFEHADFLLWFVKDEPVTPENADSLPLYSCVIVLDDAHQRDEQDVITLCNLVQNRTRSNHPKVKLILSSRPHAVQSLQTQLDRKGVDYLKLDELKELERSEMKALAGQALGQDYAHFADQLAAISHDSPLVTVIGGRLLAEQSIPLSLLERNEDFRRNVLSRFEDVLIGQVSQQISPGLCKKILELIAATAPIRLADGQFQGTAIEFLKIEKRELIESISVLEKAGVLLRRFNKLRITPDVLADHILHNACLTEQGDSTGYAQEIFEAFREICSAQILRNLSELDWRIRFISEQKTDLLDTVLQRLKEEFKQASNLDRCRFLELIKEIAYYQPEYSLEIVQLVMRHPATMPEDESVSERYRFTHSNVLSKLPEILNRISYTLDFVPVCCDLLWQLGRDDSSRPYNNPPESIRILIELAKYSANKSIKFNWQVLEAVERWLQEPNVHDYIYSPLDILDSFLEKDIEHNDYDGRSLTISIFLVDYKITQTLRSKALKLIEDLLYSNNVKVSLRALESLRKALEELHDRTSKPLEEVNRWWEPEQLEILDIIHSFITSDIEPLIQLEAIKKLDWYARWSSLSTVQQKAQNIIASIPCADELKLTGTLTGNYWWNPQVDDFRLNWGEREQAINLINKDLAESFLKKYPSPQQGIQILNERLQVITANEGNISTSFFTSLAVLNPSYSLELCEQVLEIGDSPLAIHIASILYQVRKFNIERAIKVFQTAIDSGISSFCRAFAEKYWAWESDIAPDTFRNLIQILLIHPALEVRKSAIASLAMLIQSQSHLAISLALNVEINESTELGEKLFNAFSENSLELLKEEELRILLCKLERVRNLSGYHISEFLVYAVKKIPSFVLQLILKRIDIRVEKDNINYEPLPSTYYENCLHYLSSAEEYEDILKEIRDRWFNQRLRMTFSEDSKDSISNEVLHSFKLEPLYKELYKEASFAFIEESKRDISPTSLRVLNEWINSEDVEKIRDASRLIKEFHVGFIFSHLEFVSNLLEKAYRAGDECYEAVRSNLLGIAASREKMGIPGQPFPEDVRLRDQASAVAKQFLKGSPVRKFFDSLAEYAESDIRSQQMFDEERWG</sequence>